<sequence>MKNKIALASAFLAASSFSTAEIVINDFLSFEGFVDMSYSHVDGELADANESDNSFAIDQVEISWLFDFDPVTAQIDLQYEDLPGDDTVVEQAFATYHLDNGSAITAGRYASMLGFEAFEPTGLYQYSLAYDLQVPGFDIMLGGAMPVADGVGTVEIIPGYAQGVKYTYEADNTFFGLSLQDEVFDYDGDRLGGDDASSFGIEAAGSINFDNGLTYFLGGAYEDSDEAEGDSYMLNTYVTFETGAWIFAAELNYGESEADAFALGSLVSGNYLAGGSTMGEEEALQALLMANFAYSEKASITGRFSYVDHELDGDGFGGDVELEAFKYTLAHGYAFTDNLFLVNEISYVDGDAESSTLALDEDFESIQYAVELIFSF</sequence>
<dbReference type="RefSeq" id="WP_110129513.1">
    <property type="nucleotide sequence ID" value="NZ_QHJQ01000001.1"/>
</dbReference>
<dbReference type="InParanoid" id="A0A317ZMG4"/>
<keyword evidence="1" id="KW-0732">Signal</keyword>
<dbReference type="Pfam" id="PF07642">
    <property type="entry name" value="BBP2"/>
    <property type="match status" value="1"/>
</dbReference>
<keyword evidence="3" id="KW-1185">Reference proteome</keyword>
<dbReference type="EMBL" id="QHJQ01000001">
    <property type="protein sequence ID" value="PXA05433.1"/>
    <property type="molecule type" value="Genomic_DNA"/>
</dbReference>
<dbReference type="Proteomes" id="UP000247099">
    <property type="component" value="Unassembled WGS sequence"/>
</dbReference>
<reference evidence="2 3" key="1">
    <citation type="submission" date="2018-05" db="EMBL/GenBank/DDBJ databases">
        <title>Coraliomargarita sinensis sp. nov., isolated from a marine solar saltern.</title>
        <authorList>
            <person name="Zhou L.Y."/>
        </authorList>
    </citation>
    <scope>NUCLEOTIDE SEQUENCE [LARGE SCALE GENOMIC DNA]</scope>
    <source>
        <strain evidence="2 3">WN38</strain>
    </source>
</reference>
<organism evidence="2 3">
    <name type="scientific">Coraliomargarita sinensis</name>
    <dbReference type="NCBI Taxonomy" id="2174842"/>
    <lineage>
        <taxon>Bacteria</taxon>
        <taxon>Pseudomonadati</taxon>
        <taxon>Verrucomicrobiota</taxon>
        <taxon>Opitutia</taxon>
        <taxon>Puniceicoccales</taxon>
        <taxon>Coraliomargaritaceae</taxon>
        <taxon>Coraliomargarita</taxon>
    </lineage>
</organism>
<evidence type="ECO:0000313" key="3">
    <source>
        <dbReference type="Proteomes" id="UP000247099"/>
    </source>
</evidence>
<proteinExistence type="predicted"/>
<evidence type="ECO:0008006" key="4">
    <source>
        <dbReference type="Google" id="ProtNLM"/>
    </source>
</evidence>
<evidence type="ECO:0000256" key="1">
    <source>
        <dbReference type="SAM" id="SignalP"/>
    </source>
</evidence>
<accession>A0A317ZMG4</accession>
<dbReference type="OrthoDB" id="191787at2"/>
<feature type="signal peptide" evidence="1">
    <location>
        <begin position="1"/>
        <end position="20"/>
    </location>
</feature>
<comment type="caution">
    <text evidence="2">The sequence shown here is derived from an EMBL/GenBank/DDBJ whole genome shotgun (WGS) entry which is preliminary data.</text>
</comment>
<dbReference type="InterPro" id="IPR011486">
    <property type="entry name" value="BBP2"/>
</dbReference>
<evidence type="ECO:0000313" key="2">
    <source>
        <dbReference type="EMBL" id="PXA05433.1"/>
    </source>
</evidence>
<dbReference type="AlphaFoldDB" id="A0A317ZMG4"/>
<dbReference type="SUPFAM" id="SSF56935">
    <property type="entry name" value="Porins"/>
    <property type="match status" value="1"/>
</dbReference>
<name>A0A317ZMG4_9BACT</name>
<gene>
    <name evidence="2" type="ORF">DDZ13_00770</name>
</gene>
<feature type="chain" id="PRO_5016273951" description="Porin" evidence="1">
    <location>
        <begin position="21"/>
        <end position="376"/>
    </location>
</feature>
<protein>
    <recommendedName>
        <fullName evidence="4">Porin</fullName>
    </recommendedName>
</protein>